<dbReference type="Proteomes" id="UP001596310">
    <property type="component" value="Unassembled WGS sequence"/>
</dbReference>
<dbReference type="Pfam" id="PF12323">
    <property type="entry name" value="HTH_OrfB_IS605"/>
    <property type="match status" value="1"/>
</dbReference>
<keyword evidence="3" id="KW-0815">Transposition</keyword>
<dbReference type="RefSeq" id="WP_379860878.1">
    <property type="nucleotide sequence ID" value="NZ_JBHSSM010000005.1"/>
</dbReference>
<dbReference type="NCBIfam" id="TIGR01766">
    <property type="entry name" value="IS200/IS605 family accessory protein TnpB-like domain"/>
    <property type="match status" value="1"/>
</dbReference>
<dbReference type="GO" id="GO:0004519">
    <property type="term" value="F:endonuclease activity"/>
    <property type="evidence" value="ECO:0007669"/>
    <property type="project" value="UniProtKB-KW"/>
</dbReference>
<evidence type="ECO:0000259" key="9">
    <source>
        <dbReference type="Pfam" id="PF07282"/>
    </source>
</evidence>
<dbReference type="PANTHER" id="PTHR30405:SF25">
    <property type="entry name" value="RNA-GUIDED DNA ENDONUCLEASE INSQ-RELATED"/>
    <property type="match status" value="1"/>
</dbReference>
<dbReference type="InterPro" id="IPR021027">
    <property type="entry name" value="Transposase_put_HTH"/>
</dbReference>
<evidence type="ECO:0000313" key="11">
    <source>
        <dbReference type="EMBL" id="MFC6314122.1"/>
    </source>
</evidence>
<reference evidence="12" key="1">
    <citation type="journal article" date="2019" name="Int. J. Syst. Evol. Microbiol.">
        <title>The Global Catalogue of Microorganisms (GCM) 10K type strain sequencing project: providing services to taxonomists for standard genome sequencing and annotation.</title>
        <authorList>
            <consortium name="The Broad Institute Genomics Platform"/>
            <consortium name="The Broad Institute Genome Sequencing Center for Infectious Disease"/>
            <person name="Wu L."/>
            <person name="Ma J."/>
        </authorList>
    </citation>
    <scope>NUCLEOTIDE SEQUENCE [LARGE SCALE GENOMIC DNA]</scope>
    <source>
        <strain evidence="12">CCM 8897</strain>
    </source>
</reference>
<evidence type="ECO:0000256" key="1">
    <source>
        <dbReference type="ARBA" id="ARBA00008761"/>
    </source>
</evidence>
<dbReference type="InterPro" id="IPR010095">
    <property type="entry name" value="Cas12f1-like_TNB"/>
</dbReference>
<dbReference type="EMBL" id="JBHSSM010000005">
    <property type="protein sequence ID" value="MFC6314122.1"/>
    <property type="molecule type" value="Genomic_DNA"/>
</dbReference>
<feature type="domain" description="Probable transposase IS891/IS1136/IS1341" evidence="8">
    <location>
        <begin position="214"/>
        <end position="325"/>
    </location>
</feature>
<comment type="similarity">
    <text evidence="1">In the C-terminal section; belongs to the transposase 35 family.</text>
</comment>
<sequence length="414" mass="47241">MAQKMADLAYHYGLKVRIFPSTKQKRTIDNNINASRFAYNEMVAIDKELFALSHVKTPISIVQDRIAYLNRRKNNTQMLFAIHPWLAGTGIGTDVIDQARRAYQSAWRSFRQVHRSGVPVFHHKRADGSYQLPTRYTKLGVGLMNGSNRFLDQKHVTISGLGKIRVSGSQKRLFSHMEDIRIGTVTVRRDATDRYYLSMQLGSNTPFVNTGKAIQSAIGIDLNTENFLTDSDGNVVANPRYYRAIRGKLAQQQRKLARRALRAKKEHRPLRDAKNYQKQRVLIANLQREVTNRRNAFLHLVSTALIKNHDLVVAEELRSKNMLRNHALAMSIADVGWRTFLRMLTYKAALYGRKLVTVNPRNTTQTCSDCGFVLMGEQKLTLADRKWTCPYCGTYHIRDHNAAKNILAKGLALN</sequence>
<dbReference type="Pfam" id="PF01385">
    <property type="entry name" value="OrfB_IS605"/>
    <property type="match status" value="1"/>
</dbReference>
<keyword evidence="6" id="KW-0238">DNA-binding</keyword>
<evidence type="ECO:0000256" key="5">
    <source>
        <dbReference type="ARBA" id="ARBA00022833"/>
    </source>
</evidence>
<keyword evidence="4" id="KW-0479">Metal-binding</keyword>
<evidence type="ECO:0000256" key="2">
    <source>
        <dbReference type="ARBA" id="ARBA00011044"/>
    </source>
</evidence>
<feature type="domain" description="Cas12f1-like TNB" evidence="9">
    <location>
        <begin position="337"/>
        <end position="406"/>
    </location>
</feature>
<keyword evidence="11" id="KW-0540">Nuclease</keyword>
<evidence type="ECO:0000256" key="7">
    <source>
        <dbReference type="ARBA" id="ARBA00023172"/>
    </source>
</evidence>
<comment type="similarity">
    <text evidence="2">In the N-terminal section; belongs to the transposase 2 family.</text>
</comment>
<feature type="domain" description="Transposase putative helix-turn-helix" evidence="10">
    <location>
        <begin position="14"/>
        <end position="49"/>
    </location>
</feature>
<gene>
    <name evidence="11" type="ORF">ACFQHW_00870</name>
</gene>
<dbReference type="PANTHER" id="PTHR30405">
    <property type="entry name" value="TRANSPOSASE"/>
    <property type="match status" value="1"/>
</dbReference>
<evidence type="ECO:0000256" key="6">
    <source>
        <dbReference type="ARBA" id="ARBA00023125"/>
    </source>
</evidence>
<dbReference type="InterPro" id="IPR051399">
    <property type="entry name" value="RNA-guided_DNA_endo/Transpos"/>
</dbReference>
<proteinExistence type="inferred from homology"/>
<accession>A0ABW1UMJ0</accession>
<keyword evidence="11" id="KW-0255">Endonuclease</keyword>
<protein>
    <submittedName>
        <fullName evidence="11">RNA-guided endonuclease InsQ/TnpB family protein</fullName>
    </submittedName>
</protein>
<evidence type="ECO:0000259" key="8">
    <source>
        <dbReference type="Pfam" id="PF01385"/>
    </source>
</evidence>
<organism evidence="11 12">
    <name type="scientific">Lapidilactobacillus achengensis</name>
    <dbReference type="NCBI Taxonomy" id="2486000"/>
    <lineage>
        <taxon>Bacteria</taxon>
        <taxon>Bacillati</taxon>
        <taxon>Bacillota</taxon>
        <taxon>Bacilli</taxon>
        <taxon>Lactobacillales</taxon>
        <taxon>Lactobacillaceae</taxon>
        <taxon>Lapidilactobacillus</taxon>
    </lineage>
</organism>
<dbReference type="NCBIfam" id="NF040570">
    <property type="entry name" value="guided_TnpB"/>
    <property type="match status" value="1"/>
</dbReference>
<keyword evidence="5" id="KW-0862">Zinc</keyword>
<evidence type="ECO:0000256" key="4">
    <source>
        <dbReference type="ARBA" id="ARBA00022723"/>
    </source>
</evidence>
<keyword evidence="7" id="KW-0233">DNA recombination</keyword>
<keyword evidence="12" id="KW-1185">Reference proteome</keyword>
<evidence type="ECO:0000313" key="12">
    <source>
        <dbReference type="Proteomes" id="UP001596310"/>
    </source>
</evidence>
<comment type="caution">
    <text evidence="11">The sequence shown here is derived from an EMBL/GenBank/DDBJ whole genome shotgun (WGS) entry which is preliminary data.</text>
</comment>
<evidence type="ECO:0000256" key="3">
    <source>
        <dbReference type="ARBA" id="ARBA00022578"/>
    </source>
</evidence>
<dbReference type="Pfam" id="PF07282">
    <property type="entry name" value="Cas12f1-like_TNB"/>
    <property type="match status" value="1"/>
</dbReference>
<evidence type="ECO:0000259" key="10">
    <source>
        <dbReference type="Pfam" id="PF12323"/>
    </source>
</evidence>
<name>A0ABW1UMJ0_9LACO</name>
<dbReference type="InterPro" id="IPR001959">
    <property type="entry name" value="Transposase"/>
</dbReference>
<keyword evidence="11" id="KW-0378">Hydrolase</keyword>